<dbReference type="InterPro" id="IPR000845">
    <property type="entry name" value="Nucleoside_phosphorylase_d"/>
</dbReference>
<name>A0ABR0SUX9_9HYPO</name>
<evidence type="ECO:0000259" key="2">
    <source>
        <dbReference type="Pfam" id="PF01048"/>
    </source>
</evidence>
<feature type="compositionally biased region" description="Polar residues" evidence="1">
    <location>
        <begin position="688"/>
        <end position="708"/>
    </location>
</feature>
<accession>A0ABR0SUX9</accession>
<dbReference type="InterPro" id="IPR035994">
    <property type="entry name" value="Nucleoside_phosphorylase_sf"/>
</dbReference>
<protein>
    <recommendedName>
        <fullName evidence="6">Nucleoside phosphorylase domain-containing protein</fullName>
    </recommendedName>
</protein>
<evidence type="ECO:0000259" key="3">
    <source>
        <dbReference type="Pfam" id="PF22893"/>
    </source>
</evidence>
<feature type="compositionally biased region" description="Polar residues" evidence="1">
    <location>
        <begin position="502"/>
        <end position="524"/>
    </location>
</feature>
<dbReference type="Gene3D" id="3.40.50.1580">
    <property type="entry name" value="Nucleoside phosphorylase domain"/>
    <property type="match status" value="1"/>
</dbReference>
<proteinExistence type="predicted"/>
<feature type="region of interest" description="Disordered" evidence="1">
    <location>
        <begin position="656"/>
        <end position="740"/>
    </location>
</feature>
<evidence type="ECO:0000313" key="5">
    <source>
        <dbReference type="Proteomes" id="UP001338125"/>
    </source>
</evidence>
<dbReference type="InterPro" id="IPR053137">
    <property type="entry name" value="NLR-like"/>
</dbReference>
<dbReference type="PANTHER" id="PTHR46082">
    <property type="entry name" value="ATP/GTP-BINDING PROTEIN-RELATED"/>
    <property type="match status" value="1"/>
</dbReference>
<feature type="domain" description="Nucleoside phosphorylase" evidence="2">
    <location>
        <begin position="14"/>
        <end position="128"/>
    </location>
</feature>
<dbReference type="CDD" id="cd09008">
    <property type="entry name" value="MTAN"/>
    <property type="match status" value="1"/>
</dbReference>
<dbReference type="InterPro" id="IPR054464">
    <property type="entry name" value="ULD_fung"/>
</dbReference>
<reference evidence="4 5" key="1">
    <citation type="submission" date="2024-01" db="EMBL/GenBank/DDBJ databases">
        <title>Complete genome of Cladobotryum mycophilum ATHUM6906.</title>
        <authorList>
            <person name="Christinaki A.C."/>
            <person name="Myridakis A.I."/>
            <person name="Kouvelis V.N."/>
        </authorList>
    </citation>
    <scope>NUCLEOTIDE SEQUENCE [LARGE SCALE GENOMIC DNA]</scope>
    <source>
        <strain evidence="4 5">ATHUM6906</strain>
    </source>
</reference>
<evidence type="ECO:0000256" key="1">
    <source>
        <dbReference type="SAM" id="MobiDB-lite"/>
    </source>
</evidence>
<comment type="caution">
    <text evidence="4">The sequence shown here is derived from an EMBL/GenBank/DDBJ whole genome shotgun (WGS) entry which is preliminary data.</text>
</comment>
<evidence type="ECO:0000313" key="4">
    <source>
        <dbReference type="EMBL" id="KAK5995981.1"/>
    </source>
</evidence>
<sequence>MDTPTSPLSQEDVDIAIICALPLEASAVEYLGEWEEEDEDFDDDCNQYSLGRIGKHNVVLVILPGMGKVNAAGTAAAIKRTFTNVRLALLVGICGGVPRTHGNNICLGDVIIGDSIVQFDFGRQYPGNFRRKSSAQDVLGRLPNDTLSLLSRLKTDRQRRQFRDKTAKFLKELRENESKLTEDEHGDKYRYPGITRDQLFEAGYRHRHRGAVTCCSEELACDAAIKAGCEQIGCHHARLVPRNWPAQRKHDIPTIYIGTIASGDTVMKSGEDRDRIAEAEGVLAFEMEAAGIWAHMPCIVIKGVCDYADSHKHKTWQNYASATAAAAMKAILEVIKRREDTAKSSSTTVQARQRMVGEYLQYTLPSINGQILWLTLQKPVMVIDARGRTLPFNLEAITTKEHFIHLLKLKFQDIGTSKVERGDWVLEDLQGKKLDLTKPWQSIMKPGQTFKMSMIFRRPRTTSVGCPSCGFINEGQPTDSIQCRVCQMVYRRVEELHGVQMDESQNQPLPRNSITETSKGGQDQVVLTSQGPHQRSRDDEMIHYRNVYLIDVNFKVNKHHGNSTTTFRINSLQSPERLAYEIRSIYGITRQDSLTIANELLGSVQREVVKETTQPEDADPQRRGGSEFGYREGDYLIDALGNFILDVHGKRIPFVPSPTSYAGSDVEEAEDYDTPAMTNPPSDELEPSSVSAPQGQWTGAYSNLQDYSGQGFDGRGWESVPRHHYPRRLSDFIEEEDERN</sequence>
<organism evidence="4 5">
    <name type="scientific">Cladobotryum mycophilum</name>
    <dbReference type="NCBI Taxonomy" id="491253"/>
    <lineage>
        <taxon>Eukaryota</taxon>
        <taxon>Fungi</taxon>
        <taxon>Dikarya</taxon>
        <taxon>Ascomycota</taxon>
        <taxon>Pezizomycotina</taxon>
        <taxon>Sordariomycetes</taxon>
        <taxon>Hypocreomycetidae</taxon>
        <taxon>Hypocreales</taxon>
        <taxon>Hypocreaceae</taxon>
        <taxon>Cladobotryum</taxon>
    </lineage>
</organism>
<dbReference type="Pfam" id="PF22893">
    <property type="entry name" value="ULD_2"/>
    <property type="match status" value="1"/>
</dbReference>
<gene>
    <name evidence="4" type="ORF">PT974_04401</name>
</gene>
<evidence type="ECO:0008006" key="6">
    <source>
        <dbReference type="Google" id="ProtNLM"/>
    </source>
</evidence>
<dbReference type="Proteomes" id="UP001338125">
    <property type="component" value="Unassembled WGS sequence"/>
</dbReference>
<feature type="region of interest" description="Disordered" evidence="1">
    <location>
        <begin position="499"/>
        <end position="524"/>
    </location>
</feature>
<dbReference type="Pfam" id="PF01048">
    <property type="entry name" value="PNP_UDP_1"/>
    <property type="match status" value="2"/>
</dbReference>
<dbReference type="PANTHER" id="PTHR46082:SF6">
    <property type="entry name" value="AAA+ ATPASE DOMAIN-CONTAINING PROTEIN-RELATED"/>
    <property type="match status" value="1"/>
</dbReference>
<dbReference type="SUPFAM" id="SSF53167">
    <property type="entry name" value="Purine and uridine phosphorylases"/>
    <property type="match status" value="1"/>
</dbReference>
<dbReference type="EMBL" id="JAVFKD010000004">
    <property type="protein sequence ID" value="KAK5995981.1"/>
    <property type="molecule type" value="Genomic_DNA"/>
</dbReference>
<keyword evidence="5" id="KW-1185">Reference proteome</keyword>
<feature type="domain" description="Nucleoside phosphorylase" evidence="2">
    <location>
        <begin position="221"/>
        <end position="333"/>
    </location>
</feature>
<feature type="domain" description="Ubiquitin-like" evidence="3">
    <location>
        <begin position="377"/>
        <end position="457"/>
    </location>
</feature>